<feature type="non-terminal residue" evidence="1">
    <location>
        <position position="1"/>
    </location>
</feature>
<keyword evidence="2" id="KW-1185">Reference proteome</keyword>
<reference evidence="1" key="1">
    <citation type="journal article" date="2020" name="Stud. Mycol.">
        <title>101 Dothideomycetes genomes: a test case for predicting lifestyles and emergence of pathogens.</title>
        <authorList>
            <person name="Haridas S."/>
            <person name="Albert R."/>
            <person name="Binder M."/>
            <person name="Bloem J."/>
            <person name="Labutti K."/>
            <person name="Salamov A."/>
            <person name="Andreopoulos B."/>
            <person name="Baker S."/>
            <person name="Barry K."/>
            <person name="Bills G."/>
            <person name="Bluhm B."/>
            <person name="Cannon C."/>
            <person name="Castanera R."/>
            <person name="Culley D."/>
            <person name="Daum C."/>
            <person name="Ezra D."/>
            <person name="Gonzalez J."/>
            <person name="Henrissat B."/>
            <person name="Kuo A."/>
            <person name="Liang C."/>
            <person name="Lipzen A."/>
            <person name="Lutzoni F."/>
            <person name="Magnuson J."/>
            <person name="Mondo S."/>
            <person name="Nolan M."/>
            <person name="Ohm R."/>
            <person name="Pangilinan J."/>
            <person name="Park H.-J."/>
            <person name="Ramirez L."/>
            <person name="Alfaro M."/>
            <person name="Sun H."/>
            <person name="Tritt A."/>
            <person name="Yoshinaga Y."/>
            <person name="Zwiers L.-H."/>
            <person name="Turgeon B."/>
            <person name="Goodwin S."/>
            <person name="Spatafora J."/>
            <person name="Crous P."/>
            <person name="Grigoriev I."/>
        </authorList>
    </citation>
    <scope>NUCLEOTIDE SEQUENCE</scope>
    <source>
        <strain evidence="1">CBS 207.26</strain>
    </source>
</reference>
<feature type="non-terminal residue" evidence="1">
    <location>
        <position position="95"/>
    </location>
</feature>
<protein>
    <submittedName>
        <fullName evidence="1">Uncharacterized protein</fullName>
    </submittedName>
</protein>
<sequence length="95" mass="10844">QRWYEFADSIGWGSLCLIPYDQVTDSWVEQKLLAGEWHIWLELIKKVNSDVYTASKAFDAWLGSESIASSIDGKRRLCIEAELSKTTYEVEGVPD</sequence>
<dbReference type="AlphaFoldDB" id="A0A6A6D943"/>
<evidence type="ECO:0000313" key="1">
    <source>
        <dbReference type="EMBL" id="KAF2176001.1"/>
    </source>
</evidence>
<name>A0A6A6D943_9PEZI</name>
<dbReference type="EMBL" id="ML994717">
    <property type="protein sequence ID" value="KAF2176001.1"/>
    <property type="molecule type" value="Genomic_DNA"/>
</dbReference>
<dbReference type="OrthoDB" id="3668852at2759"/>
<accession>A0A6A6D943</accession>
<dbReference type="Proteomes" id="UP000800200">
    <property type="component" value="Unassembled WGS sequence"/>
</dbReference>
<gene>
    <name evidence="1" type="ORF">K469DRAFT_481642</name>
</gene>
<proteinExistence type="predicted"/>
<evidence type="ECO:0000313" key="2">
    <source>
        <dbReference type="Proteomes" id="UP000800200"/>
    </source>
</evidence>
<organism evidence="1 2">
    <name type="scientific">Zopfia rhizophila CBS 207.26</name>
    <dbReference type="NCBI Taxonomy" id="1314779"/>
    <lineage>
        <taxon>Eukaryota</taxon>
        <taxon>Fungi</taxon>
        <taxon>Dikarya</taxon>
        <taxon>Ascomycota</taxon>
        <taxon>Pezizomycotina</taxon>
        <taxon>Dothideomycetes</taxon>
        <taxon>Dothideomycetes incertae sedis</taxon>
        <taxon>Zopfiaceae</taxon>
        <taxon>Zopfia</taxon>
    </lineage>
</organism>